<feature type="transmembrane region" description="Helical" evidence="6">
    <location>
        <begin position="388"/>
        <end position="415"/>
    </location>
</feature>
<comment type="subcellular location">
    <subcellularLocation>
        <location evidence="1">Cell membrane</location>
        <topology evidence="1">Multi-pass membrane protein</topology>
    </subcellularLocation>
</comment>
<keyword evidence="10" id="KW-1185">Reference proteome</keyword>
<evidence type="ECO:0000259" key="7">
    <source>
        <dbReference type="Pfam" id="PF02687"/>
    </source>
</evidence>
<evidence type="ECO:0000313" key="10">
    <source>
        <dbReference type="Proteomes" id="UP001501436"/>
    </source>
</evidence>
<name>A0ABP9FJV2_9SPHI</name>
<evidence type="ECO:0000313" key="9">
    <source>
        <dbReference type="EMBL" id="GAA4902328.1"/>
    </source>
</evidence>
<comment type="caution">
    <text evidence="9">The sequence shown here is derived from an EMBL/GenBank/DDBJ whole genome shotgun (WGS) entry which is preliminary data.</text>
</comment>
<dbReference type="InterPro" id="IPR025857">
    <property type="entry name" value="MacB_PCD"/>
</dbReference>
<keyword evidence="4 6" id="KW-1133">Transmembrane helix</keyword>
<dbReference type="PROSITE" id="PS51257">
    <property type="entry name" value="PROKAR_LIPOPROTEIN"/>
    <property type="match status" value="1"/>
</dbReference>
<accession>A0ABP9FJV2</accession>
<evidence type="ECO:0000256" key="1">
    <source>
        <dbReference type="ARBA" id="ARBA00004651"/>
    </source>
</evidence>
<feature type="transmembrane region" description="Helical" evidence="6">
    <location>
        <begin position="21"/>
        <end position="43"/>
    </location>
</feature>
<feature type="transmembrane region" description="Helical" evidence="6">
    <location>
        <begin position="768"/>
        <end position="788"/>
    </location>
</feature>
<dbReference type="PANTHER" id="PTHR30572">
    <property type="entry name" value="MEMBRANE COMPONENT OF TRANSPORTER-RELATED"/>
    <property type="match status" value="1"/>
</dbReference>
<dbReference type="RefSeq" id="WP_345328847.1">
    <property type="nucleotide sequence ID" value="NZ_BAABJI010000001.1"/>
</dbReference>
<evidence type="ECO:0000256" key="6">
    <source>
        <dbReference type="SAM" id="Phobius"/>
    </source>
</evidence>
<dbReference type="Proteomes" id="UP001501436">
    <property type="component" value="Unassembled WGS sequence"/>
</dbReference>
<feature type="transmembrane region" description="Helical" evidence="6">
    <location>
        <begin position="682"/>
        <end position="707"/>
    </location>
</feature>
<proteinExistence type="predicted"/>
<feature type="domain" description="ABC3 transporter permease C-terminal" evidence="7">
    <location>
        <begin position="686"/>
        <end position="794"/>
    </location>
</feature>
<feature type="domain" description="ABC3 transporter permease C-terminal" evidence="7">
    <location>
        <begin position="300"/>
        <end position="415"/>
    </location>
</feature>
<organism evidence="9 10">
    <name type="scientific">Mucilaginibacter defluvii</name>
    <dbReference type="NCBI Taxonomy" id="1196019"/>
    <lineage>
        <taxon>Bacteria</taxon>
        <taxon>Pseudomonadati</taxon>
        <taxon>Bacteroidota</taxon>
        <taxon>Sphingobacteriia</taxon>
        <taxon>Sphingobacteriales</taxon>
        <taxon>Sphingobacteriaceae</taxon>
        <taxon>Mucilaginibacter</taxon>
    </lineage>
</organism>
<evidence type="ECO:0000259" key="8">
    <source>
        <dbReference type="Pfam" id="PF12704"/>
    </source>
</evidence>
<feature type="transmembrane region" description="Helical" evidence="6">
    <location>
        <begin position="734"/>
        <end position="753"/>
    </location>
</feature>
<dbReference type="PANTHER" id="PTHR30572:SF18">
    <property type="entry name" value="ABC-TYPE MACROLIDE FAMILY EXPORT SYSTEM PERMEASE COMPONENT 2"/>
    <property type="match status" value="1"/>
</dbReference>
<evidence type="ECO:0000256" key="3">
    <source>
        <dbReference type="ARBA" id="ARBA00022692"/>
    </source>
</evidence>
<feature type="transmembrane region" description="Helical" evidence="6">
    <location>
        <begin position="436"/>
        <end position="456"/>
    </location>
</feature>
<protein>
    <submittedName>
        <fullName evidence="9">ABC transporter permease</fullName>
    </submittedName>
</protein>
<gene>
    <name evidence="9" type="ORF">GCM10023313_00980</name>
</gene>
<evidence type="ECO:0000256" key="2">
    <source>
        <dbReference type="ARBA" id="ARBA00022475"/>
    </source>
</evidence>
<feature type="domain" description="MacB-like periplasmic core" evidence="8">
    <location>
        <begin position="22"/>
        <end position="239"/>
    </location>
</feature>
<keyword evidence="3 6" id="KW-0812">Transmembrane</keyword>
<dbReference type="InterPro" id="IPR003838">
    <property type="entry name" value="ABC3_permease_C"/>
</dbReference>
<feature type="domain" description="MacB-like periplasmic core" evidence="8">
    <location>
        <begin position="489"/>
        <end position="639"/>
    </location>
</feature>
<dbReference type="Pfam" id="PF12704">
    <property type="entry name" value="MacB_PCD"/>
    <property type="match status" value="2"/>
</dbReference>
<evidence type="ECO:0000256" key="5">
    <source>
        <dbReference type="ARBA" id="ARBA00023136"/>
    </source>
</evidence>
<feature type="transmembrane region" description="Helical" evidence="6">
    <location>
        <begin position="345"/>
        <end position="368"/>
    </location>
</feature>
<sequence>MLKNYIKTAWRNLWKGRVFNIMNIIGLSVAVACCIMIFLTVYYEFSYDKFHTNLDKIHQFYFTKNEAEKVEKATSMPAPLTPAVKAEYQDIKYITRMSNGGTVVRYGDKQLEESIHFVDPDFLKMFTFPVVKGNTDAPLKDLNDVVLTEFAAKAIFGKADPIGKSVELNYSGEPETFVVSAVVKDFPPNSSIGFDVLLRFENTPTYQANMKSWDHHDHSVFIQLNDNIEPAAFEARLQNFVKKTFKTTIADMKRDGARPDAQGNVYTLNLLPFADNHFDTELVGLEGNSVSKIYVMALLAIGIFILVIACINFVNLSVARAFTRAREVGVRKTLGAGKWQLLTQFWIETLLVCLFALVLGIIMANFALPGFKATFRSQVSMNMLLQPVQLVVIIGLFILITIIAGLYPALLMMRYKTVMVLKGTVNTVKPGKVRNILLVTQFSLSTLLIVCTLITWQQINYFKNKPLGYSKDEVVSIPVGNSVNGARALELFRNQLNGQPGVVAVSGAYDNMGNGKDGSTRTSIVGFTYKGHDIRTNIQGVSYDYAKTMGIQIIDGRDFSREYATDSNAVVINEKMAAQLGGKNVVGTYLPMDDKKPSLIVGVMKNFHFRSLRSEIEPLTLVLSGYEMNYIFVKVRPQNLSQTFNMIERKWKQTFPNADFQGSWVNENTERQYKAEQRLSTIFISGAVIAIIISCIGLLAISFMIMVQRTKEIGIRKVLGANIAGLVLLLSRDFLKLVLLAAVIAFPVAWWLMNQWLQSFVYRIDIQWWIFALAAFIAVFIAFVTVSFQSIKAALANPVRSLRSE</sequence>
<keyword evidence="2" id="KW-1003">Cell membrane</keyword>
<reference evidence="10" key="1">
    <citation type="journal article" date="2019" name="Int. J. Syst. Evol. Microbiol.">
        <title>The Global Catalogue of Microorganisms (GCM) 10K type strain sequencing project: providing services to taxonomists for standard genome sequencing and annotation.</title>
        <authorList>
            <consortium name="The Broad Institute Genomics Platform"/>
            <consortium name="The Broad Institute Genome Sequencing Center for Infectious Disease"/>
            <person name="Wu L."/>
            <person name="Ma J."/>
        </authorList>
    </citation>
    <scope>NUCLEOTIDE SEQUENCE [LARGE SCALE GENOMIC DNA]</scope>
    <source>
        <strain evidence="10">JCM 18283</strain>
    </source>
</reference>
<feature type="transmembrane region" description="Helical" evidence="6">
    <location>
        <begin position="293"/>
        <end position="316"/>
    </location>
</feature>
<dbReference type="EMBL" id="BAABJI010000001">
    <property type="protein sequence ID" value="GAA4902328.1"/>
    <property type="molecule type" value="Genomic_DNA"/>
</dbReference>
<dbReference type="InterPro" id="IPR050250">
    <property type="entry name" value="Macrolide_Exporter_MacB"/>
</dbReference>
<evidence type="ECO:0000256" key="4">
    <source>
        <dbReference type="ARBA" id="ARBA00022989"/>
    </source>
</evidence>
<dbReference type="Pfam" id="PF02687">
    <property type="entry name" value="FtsX"/>
    <property type="match status" value="2"/>
</dbReference>
<keyword evidence="5 6" id="KW-0472">Membrane</keyword>